<proteinExistence type="predicted"/>
<organism evidence="1">
    <name type="scientific">uncultured Caudovirales phage</name>
    <dbReference type="NCBI Taxonomy" id="2100421"/>
    <lineage>
        <taxon>Viruses</taxon>
        <taxon>Duplodnaviria</taxon>
        <taxon>Heunggongvirae</taxon>
        <taxon>Uroviricota</taxon>
        <taxon>Caudoviricetes</taxon>
        <taxon>Peduoviridae</taxon>
        <taxon>Maltschvirus</taxon>
        <taxon>Maltschvirus maltsch</taxon>
    </lineage>
</organism>
<accession>A0A6J5L6Y7</accession>
<sequence>MSERDEQARMIEDCEKREGQLSEWEQNFIQSLNERVGRGFSLTDRQSEKLEAIWERVT</sequence>
<evidence type="ECO:0000313" key="1">
    <source>
        <dbReference type="EMBL" id="CAB4130378.1"/>
    </source>
</evidence>
<gene>
    <name evidence="1" type="ORF">UFOVP119_2</name>
</gene>
<reference evidence="1" key="1">
    <citation type="submission" date="2020-04" db="EMBL/GenBank/DDBJ databases">
        <authorList>
            <person name="Chiriac C."/>
            <person name="Salcher M."/>
            <person name="Ghai R."/>
            <person name="Kavagutti S V."/>
        </authorList>
    </citation>
    <scope>NUCLEOTIDE SEQUENCE</scope>
</reference>
<name>A0A6J5L6Y7_9CAUD</name>
<protein>
    <submittedName>
        <fullName evidence="1">Uncharacterized protein</fullName>
    </submittedName>
</protein>
<dbReference type="EMBL" id="LR796238">
    <property type="protein sequence ID" value="CAB4130378.1"/>
    <property type="molecule type" value="Genomic_DNA"/>
</dbReference>